<organism evidence="2 3">
    <name type="scientific">Boletus reticuloceps</name>
    <dbReference type="NCBI Taxonomy" id="495285"/>
    <lineage>
        <taxon>Eukaryota</taxon>
        <taxon>Fungi</taxon>
        <taxon>Dikarya</taxon>
        <taxon>Basidiomycota</taxon>
        <taxon>Agaricomycotina</taxon>
        <taxon>Agaricomycetes</taxon>
        <taxon>Agaricomycetidae</taxon>
        <taxon>Boletales</taxon>
        <taxon>Boletineae</taxon>
        <taxon>Boletaceae</taxon>
        <taxon>Boletoideae</taxon>
        <taxon>Boletus</taxon>
    </lineage>
</organism>
<comment type="caution">
    <text evidence="2">The sequence shown here is derived from an EMBL/GenBank/DDBJ whole genome shotgun (WGS) entry which is preliminary data.</text>
</comment>
<proteinExistence type="predicted"/>
<accession>A0A8I2YMK7</accession>
<feature type="region of interest" description="Disordered" evidence="1">
    <location>
        <begin position="238"/>
        <end position="276"/>
    </location>
</feature>
<evidence type="ECO:0000256" key="1">
    <source>
        <dbReference type="SAM" id="MobiDB-lite"/>
    </source>
</evidence>
<gene>
    <name evidence="2" type="ORF">JVT61DRAFT_3159</name>
</gene>
<feature type="compositionally biased region" description="Polar residues" evidence="1">
    <location>
        <begin position="119"/>
        <end position="135"/>
    </location>
</feature>
<evidence type="ECO:0000313" key="3">
    <source>
        <dbReference type="Proteomes" id="UP000683000"/>
    </source>
</evidence>
<keyword evidence="3" id="KW-1185">Reference proteome</keyword>
<dbReference type="Proteomes" id="UP000683000">
    <property type="component" value="Unassembled WGS sequence"/>
</dbReference>
<dbReference type="AlphaFoldDB" id="A0A8I2YMK7"/>
<feature type="compositionally biased region" description="Basic and acidic residues" evidence="1">
    <location>
        <begin position="260"/>
        <end position="276"/>
    </location>
</feature>
<dbReference type="EMBL" id="JAGFBS010000014">
    <property type="protein sequence ID" value="KAG6375594.1"/>
    <property type="molecule type" value="Genomic_DNA"/>
</dbReference>
<reference evidence="2" key="1">
    <citation type="submission" date="2021-03" db="EMBL/GenBank/DDBJ databases">
        <title>Evolutionary innovations through gain and loss of genes in the ectomycorrhizal Boletales.</title>
        <authorList>
            <person name="Wu G."/>
            <person name="Miyauchi S."/>
            <person name="Morin E."/>
            <person name="Yang Z.-L."/>
            <person name="Xu J."/>
            <person name="Martin F.M."/>
        </authorList>
    </citation>
    <scope>NUCLEOTIDE SEQUENCE</scope>
    <source>
        <strain evidence="2">BR01</strain>
    </source>
</reference>
<dbReference type="OrthoDB" id="2976199at2759"/>
<protein>
    <submittedName>
        <fullName evidence="2">Uncharacterized protein</fullName>
    </submittedName>
</protein>
<sequence length="327" mass="36601">MTEYDYSPAAYERYIAQQTRVSNWVNDTVQQAHSYSNPFVLSPTLRDRTFYTHPEEDDNPPRHHDQWSMGSSRPSRSRSRSYVDHAQYDRAAPSRHRTQSHLRSSSTPRDIFYKPHGSQHPQPHVSQPRIQTSPPRNYHYAPPAHSPTRQAYVTQPPPGQIYHNEPAPVPKDTLYQHASHSRHSSSKPPPQPYLLVQGGGPKAEYKRGPPIHAPIPTKPHAAQQPLLKRLFGFVANSPVSGRSGNGRGFRARTPEPTPDFGREPTKPTFPDGERPRTTVFYNARGLLLADLAPPPPPLPHFPPSPVTTALAICLLPCLFTKACSGSV</sequence>
<feature type="compositionally biased region" description="Basic and acidic residues" evidence="1">
    <location>
        <begin position="50"/>
        <end position="66"/>
    </location>
</feature>
<evidence type="ECO:0000313" key="2">
    <source>
        <dbReference type="EMBL" id="KAG6375594.1"/>
    </source>
</evidence>
<name>A0A8I2YMK7_9AGAM</name>
<feature type="region of interest" description="Disordered" evidence="1">
    <location>
        <begin position="50"/>
        <end position="208"/>
    </location>
</feature>